<dbReference type="EMBL" id="ON529850">
    <property type="protein sequence ID" value="UTC28470.1"/>
    <property type="molecule type" value="Genomic_DNA"/>
</dbReference>
<name>A0A9E7N3R6_9CAUD</name>
<protein>
    <submittedName>
        <fullName evidence="1">Uncharacterized protein</fullName>
    </submittedName>
</protein>
<organism evidence="1 2">
    <name type="scientific">Brevundimonas phage vB_BpoS-Gurke</name>
    <dbReference type="NCBI Taxonomy" id="2948599"/>
    <lineage>
        <taxon>Viruses</taxon>
        <taxon>Duplodnaviria</taxon>
        <taxon>Heunggongvirae</taxon>
        <taxon>Uroviricota</taxon>
        <taxon>Caudoviricetes</taxon>
        <taxon>Jeanschmidtviridae</taxon>
        <taxon>Kikimoravirus</taxon>
        <taxon>Kikimoravirus gurke</taxon>
    </lineage>
</organism>
<dbReference type="Proteomes" id="UP001055634">
    <property type="component" value="Segment"/>
</dbReference>
<evidence type="ECO:0000313" key="2">
    <source>
        <dbReference type="Proteomes" id="UP001055634"/>
    </source>
</evidence>
<reference evidence="1" key="1">
    <citation type="submission" date="2022-04" db="EMBL/GenBank/DDBJ databases">
        <authorList>
            <person name="Friedrich I."/>
            <person name="Schneider D."/>
            <person name="Poehlein A."/>
            <person name="Hertel R."/>
            <person name="Daniel R."/>
        </authorList>
    </citation>
    <scope>NUCLEOTIDE SEQUENCE</scope>
</reference>
<proteinExistence type="predicted"/>
<sequence length="59" mass="6449">MTPRKAARLARKSKLHFARQAEAAALAGNRKEALRLLKSALRKLGQQHLIEAAALAKGF</sequence>
<evidence type="ECO:0000313" key="1">
    <source>
        <dbReference type="EMBL" id="UTC28470.1"/>
    </source>
</evidence>
<accession>A0A9E7N3R6</accession>
<gene>
    <name evidence="1" type="ORF">GURKE_04680</name>
</gene>
<keyword evidence="2" id="KW-1185">Reference proteome</keyword>